<evidence type="ECO:0000256" key="2">
    <source>
        <dbReference type="ARBA" id="ARBA00023015"/>
    </source>
</evidence>
<dbReference type="AlphaFoldDB" id="A0A0D3IMU3"/>
<reference evidence="8" key="2">
    <citation type="submission" date="2024-10" db="UniProtKB">
        <authorList>
            <consortium name="EnsemblProtists"/>
        </authorList>
    </citation>
    <scope>IDENTIFICATION</scope>
</reference>
<evidence type="ECO:0000256" key="3">
    <source>
        <dbReference type="ARBA" id="ARBA00023125"/>
    </source>
</evidence>
<evidence type="ECO:0000256" key="1">
    <source>
        <dbReference type="ARBA" id="ARBA00004123"/>
    </source>
</evidence>
<feature type="region of interest" description="Disordered" evidence="6">
    <location>
        <begin position="161"/>
        <end position="191"/>
    </location>
</feature>
<dbReference type="PaxDb" id="2903-EOD12578"/>
<organism evidence="8 9">
    <name type="scientific">Emiliania huxleyi (strain CCMP1516)</name>
    <dbReference type="NCBI Taxonomy" id="280463"/>
    <lineage>
        <taxon>Eukaryota</taxon>
        <taxon>Haptista</taxon>
        <taxon>Haptophyta</taxon>
        <taxon>Prymnesiophyceae</taxon>
        <taxon>Isochrysidales</taxon>
        <taxon>Noelaerhabdaceae</taxon>
        <taxon>Emiliania</taxon>
    </lineage>
</organism>
<dbReference type="Gene3D" id="3.30.730.10">
    <property type="entry name" value="AP2/ERF domain"/>
    <property type="match status" value="2"/>
</dbReference>
<evidence type="ECO:0000256" key="5">
    <source>
        <dbReference type="ARBA" id="ARBA00023242"/>
    </source>
</evidence>
<evidence type="ECO:0000313" key="8">
    <source>
        <dbReference type="EnsemblProtists" id="EOD12578"/>
    </source>
</evidence>
<feature type="compositionally biased region" description="Basic and acidic residues" evidence="6">
    <location>
        <begin position="73"/>
        <end position="85"/>
    </location>
</feature>
<dbReference type="EnsemblProtists" id="EOD12578">
    <property type="protein sequence ID" value="EOD12578"/>
    <property type="gene ID" value="EMIHUDRAFT_213252"/>
</dbReference>
<dbReference type="HOGENOM" id="CLU_712562_0_0_1"/>
<dbReference type="RefSeq" id="XP_005765007.1">
    <property type="nucleotide sequence ID" value="XM_005764950.1"/>
</dbReference>
<dbReference type="GO" id="GO:0005634">
    <property type="term" value="C:nucleus"/>
    <property type="evidence" value="ECO:0007669"/>
    <property type="project" value="UniProtKB-SubCell"/>
</dbReference>
<keyword evidence="4" id="KW-0804">Transcription</keyword>
<dbReference type="Gene3D" id="1.10.150.50">
    <property type="entry name" value="Transcription Factor, Ets-1"/>
    <property type="match status" value="1"/>
</dbReference>
<feature type="domain" description="AP2/ERF" evidence="7">
    <location>
        <begin position="283"/>
        <end position="349"/>
    </location>
</feature>
<keyword evidence="2" id="KW-0805">Transcription regulation</keyword>
<dbReference type="SUPFAM" id="SSF47769">
    <property type="entry name" value="SAM/Pointed domain"/>
    <property type="match status" value="1"/>
</dbReference>
<dbReference type="InterPro" id="IPR013761">
    <property type="entry name" value="SAM/pointed_sf"/>
</dbReference>
<dbReference type="PROSITE" id="PS51032">
    <property type="entry name" value="AP2_ERF"/>
    <property type="match status" value="1"/>
</dbReference>
<dbReference type="PANTHER" id="PTHR31677:SF157">
    <property type="entry name" value="AP2_ERF DOMAIN-CONTAINING PROTEIN"/>
    <property type="match status" value="1"/>
</dbReference>
<dbReference type="InterPro" id="IPR036955">
    <property type="entry name" value="AP2/ERF_dom_sf"/>
</dbReference>
<accession>A0A0D3IMU3</accession>
<proteinExistence type="predicted"/>
<protein>
    <recommendedName>
        <fullName evidence="7">AP2/ERF domain-containing protein</fullName>
    </recommendedName>
</protein>
<dbReference type="GO" id="GO:0003677">
    <property type="term" value="F:DNA binding"/>
    <property type="evidence" value="ECO:0007669"/>
    <property type="project" value="UniProtKB-KW"/>
</dbReference>
<evidence type="ECO:0000259" key="7">
    <source>
        <dbReference type="PROSITE" id="PS51032"/>
    </source>
</evidence>
<dbReference type="SMART" id="SM00380">
    <property type="entry name" value="AP2"/>
    <property type="match status" value="1"/>
</dbReference>
<dbReference type="PANTHER" id="PTHR31677">
    <property type="entry name" value="AP2 DOMAIN CLASS TRANSCRIPTION FACTOR"/>
    <property type="match status" value="1"/>
</dbReference>
<evidence type="ECO:0000256" key="6">
    <source>
        <dbReference type="SAM" id="MobiDB-lite"/>
    </source>
</evidence>
<dbReference type="Proteomes" id="UP000013827">
    <property type="component" value="Unassembled WGS sequence"/>
</dbReference>
<comment type="subcellular location">
    <subcellularLocation>
        <location evidence="1">Nucleus</location>
    </subcellularLocation>
</comment>
<dbReference type="KEGG" id="ehx:EMIHUDRAFT_213252"/>
<sequence length="445" mass="47457">MAFADRRSSPLLPALGEWLEVSITMTDAAVSTFRGSVDAVRPDLAAFWIKYEDGDRLRHSIAEYSSMRKIEAPMRTDESEAHAEPPPDGGAKRGAQRRDLELARGCTVEAFYARRLQDKAIRETAVGTPPPPLDLGQYARLSDTQKLRVYTAYVAHGGDQSASPPGYVVERRSDGARGSERPGADAAAAGAEPAPVVEVAEGLRLHVSSSNATGYVGVGKTHSRFMAQHTVAGRRVFLGCFDTAVAAAVAYARVVGEYHYQPPAVATEAEGLRLQLSSSSGTGYRGVRKRASGRFQAEHKVDGGGRVSLGTFATAVEAAVAYTRAVREAEGQEAPPRPAKRSLKPADAPPPKRRSTAAGLLAASVAEPRLQPHPIGMPPVVQALERVGLPQYADAFDEQGYDDLNYILEMDAAERETVAEETGMRPGHAAKFVKCGLGVVGTPAD</sequence>
<evidence type="ECO:0000256" key="4">
    <source>
        <dbReference type="ARBA" id="ARBA00023163"/>
    </source>
</evidence>
<name>A0A0D3IMU3_EMIH1</name>
<feature type="compositionally biased region" description="Basic and acidic residues" evidence="6">
    <location>
        <begin position="169"/>
        <end position="183"/>
    </location>
</feature>
<dbReference type="SUPFAM" id="SSF54171">
    <property type="entry name" value="DNA-binding domain"/>
    <property type="match status" value="2"/>
</dbReference>
<dbReference type="CDD" id="cd00018">
    <property type="entry name" value="AP2"/>
    <property type="match status" value="1"/>
</dbReference>
<feature type="region of interest" description="Disordered" evidence="6">
    <location>
        <begin position="73"/>
        <end position="98"/>
    </location>
</feature>
<dbReference type="InterPro" id="IPR001471">
    <property type="entry name" value="AP2/ERF_dom"/>
</dbReference>
<evidence type="ECO:0000313" key="9">
    <source>
        <dbReference type="Proteomes" id="UP000013827"/>
    </source>
</evidence>
<dbReference type="InterPro" id="IPR016177">
    <property type="entry name" value="DNA-bd_dom_sf"/>
</dbReference>
<dbReference type="GeneID" id="17258820"/>
<feature type="region of interest" description="Disordered" evidence="6">
    <location>
        <begin position="327"/>
        <end position="355"/>
    </location>
</feature>
<keyword evidence="9" id="KW-1185">Reference proteome</keyword>
<keyword evidence="5" id="KW-0539">Nucleus</keyword>
<reference evidence="9" key="1">
    <citation type="journal article" date="2013" name="Nature">
        <title>Pan genome of the phytoplankton Emiliania underpins its global distribution.</title>
        <authorList>
            <person name="Read B.A."/>
            <person name="Kegel J."/>
            <person name="Klute M.J."/>
            <person name="Kuo A."/>
            <person name="Lefebvre S.C."/>
            <person name="Maumus F."/>
            <person name="Mayer C."/>
            <person name="Miller J."/>
            <person name="Monier A."/>
            <person name="Salamov A."/>
            <person name="Young J."/>
            <person name="Aguilar M."/>
            <person name="Claverie J.M."/>
            <person name="Frickenhaus S."/>
            <person name="Gonzalez K."/>
            <person name="Herman E.K."/>
            <person name="Lin Y.C."/>
            <person name="Napier J."/>
            <person name="Ogata H."/>
            <person name="Sarno A.F."/>
            <person name="Shmutz J."/>
            <person name="Schroeder D."/>
            <person name="de Vargas C."/>
            <person name="Verret F."/>
            <person name="von Dassow P."/>
            <person name="Valentin K."/>
            <person name="Van de Peer Y."/>
            <person name="Wheeler G."/>
            <person name="Dacks J.B."/>
            <person name="Delwiche C.F."/>
            <person name="Dyhrman S.T."/>
            <person name="Glockner G."/>
            <person name="John U."/>
            <person name="Richards T."/>
            <person name="Worden A.Z."/>
            <person name="Zhang X."/>
            <person name="Grigoriev I.V."/>
            <person name="Allen A.E."/>
            <person name="Bidle K."/>
            <person name="Borodovsky M."/>
            <person name="Bowler C."/>
            <person name="Brownlee C."/>
            <person name="Cock J.M."/>
            <person name="Elias M."/>
            <person name="Gladyshev V.N."/>
            <person name="Groth M."/>
            <person name="Guda C."/>
            <person name="Hadaegh A."/>
            <person name="Iglesias-Rodriguez M.D."/>
            <person name="Jenkins J."/>
            <person name="Jones B.M."/>
            <person name="Lawson T."/>
            <person name="Leese F."/>
            <person name="Lindquist E."/>
            <person name="Lobanov A."/>
            <person name="Lomsadze A."/>
            <person name="Malik S.B."/>
            <person name="Marsh M.E."/>
            <person name="Mackinder L."/>
            <person name="Mock T."/>
            <person name="Mueller-Roeber B."/>
            <person name="Pagarete A."/>
            <person name="Parker M."/>
            <person name="Probert I."/>
            <person name="Quesneville H."/>
            <person name="Raines C."/>
            <person name="Rensing S.A."/>
            <person name="Riano-Pachon D.M."/>
            <person name="Richier S."/>
            <person name="Rokitta S."/>
            <person name="Shiraiwa Y."/>
            <person name="Soanes D.M."/>
            <person name="van der Giezen M."/>
            <person name="Wahlund T.M."/>
            <person name="Williams B."/>
            <person name="Wilson W."/>
            <person name="Wolfe G."/>
            <person name="Wurch L.L."/>
        </authorList>
    </citation>
    <scope>NUCLEOTIDE SEQUENCE</scope>
</reference>
<keyword evidence="3" id="KW-0238">DNA-binding</keyword>
<dbReference type="GO" id="GO:0003700">
    <property type="term" value="F:DNA-binding transcription factor activity"/>
    <property type="evidence" value="ECO:0007669"/>
    <property type="project" value="InterPro"/>
</dbReference>